<evidence type="ECO:0000256" key="1">
    <source>
        <dbReference type="SAM" id="MobiDB-lite"/>
    </source>
</evidence>
<comment type="caution">
    <text evidence="4">The sequence shown here is derived from an EMBL/GenBank/DDBJ whole genome shotgun (WGS) entry which is preliminary data.</text>
</comment>
<feature type="region of interest" description="Disordered" evidence="1">
    <location>
        <begin position="723"/>
        <end position="804"/>
    </location>
</feature>
<dbReference type="AlphaFoldDB" id="A0AA36ITR8"/>
<feature type="compositionally biased region" description="Basic and acidic residues" evidence="1">
    <location>
        <begin position="406"/>
        <end position="416"/>
    </location>
</feature>
<feature type="region of interest" description="Disordered" evidence="1">
    <location>
        <begin position="406"/>
        <end position="436"/>
    </location>
</feature>
<organism evidence="4 5">
    <name type="scientific">Effrenium voratum</name>
    <dbReference type="NCBI Taxonomy" id="2562239"/>
    <lineage>
        <taxon>Eukaryota</taxon>
        <taxon>Sar</taxon>
        <taxon>Alveolata</taxon>
        <taxon>Dinophyceae</taxon>
        <taxon>Suessiales</taxon>
        <taxon>Symbiodiniaceae</taxon>
        <taxon>Effrenium</taxon>
    </lineage>
</organism>
<dbReference type="InterPro" id="IPR036383">
    <property type="entry name" value="TSP1_rpt_sf"/>
</dbReference>
<dbReference type="Gene3D" id="2.20.100.10">
    <property type="entry name" value="Thrombospondin type-1 (TSP1) repeat"/>
    <property type="match status" value="2"/>
</dbReference>
<dbReference type="PROSITE" id="PS00028">
    <property type="entry name" value="ZINC_FINGER_C2H2_1"/>
    <property type="match status" value="1"/>
</dbReference>
<dbReference type="Proteomes" id="UP001178507">
    <property type="component" value="Unassembled WGS sequence"/>
</dbReference>
<evidence type="ECO:0000256" key="2">
    <source>
        <dbReference type="SAM" id="SignalP"/>
    </source>
</evidence>
<sequence>MIHMSFHVRLALASALAFALGVSAVGERERAEEADLSEEEEGKEKPKLLQVVEAERVGPKHGIELRVLQRHGRAPLPPDAGHMPTTNDEMSAEFDEVIVEWRTNLFVSSILLRLPERQQQLPSETSFDGYKFFTGPNSECKFQLGDKHVLPDNDEIRARDVAGGGDISSCVADNSDPSEEPAPKRGAALLKLHPHPFGHNESGWRYFSMMIRNPQKAPIRNDVYGTLANTFQLVMNTTSGETVAAMSFQALDIEGIWVCSYTEWVPTTPCSAECGGGFRTKVRRRLHAPPPNHNPKLLKNCDEPEELNQNCNTKECDIDCQLSDWTAWASGECSRSCGNGTMVERRNVIMGPKGYGKICPPWHEDKVRVRTKPCNTFPCEASCKESPLAEKYRDLAKEGMIKLHEDKPKSKPKDELVDLNGTNETIEEEEEEMNTTGLEKVNNTNANAATNEEDSNRPGAMRNIASIGNASEQSEESLLSTGSSFKTEFLAMETPRAEVGLAKSSCSEPCGGGKRVVLIPSEQKVASDGEEKNCPLAFEEDCNMFPCQPLMLQPATPWQYPVVGKWFLVDIEFVIEELAESLTIRAPPDFLLAATGESSECFLVEHSMPNLENCTVYPGQTGLKTGPIMVLNFSNPLEPQNSYTWKRDWYYVRVWVQHPPTCTGGNTSEGRCLGYTGERDWTLSIREGQPNPLWEIVMGSYEIYVDEASARKIFDAHGEKNKSFTEEAEEVDPPPTPIAEAKGAGSKKRKPEGLLEQGHQKMRIRSLASGKMQRVKNHKHKDAKAGGHRHGKHRYNKGKLMERR</sequence>
<dbReference type="SMART" id="SM00209">
    <property type="entry name" value="TSP1"/>
    <property type="match status" value="3"/>
</dbReference>
<dbReference type="Pfam" id="PF00090">
    <property type="entry name" value="TSP_1"/>
    <property type="match status" value="2"/>
</dbReference>
<feature type="signal peptide" evidence="2">
    <location>
        <begin position="1"/>
        <end position="21"/>
    </location>
</feature>
<evidence type="ECO:0000313" key="5">
    <source>
        <dbReference type="Proteomes" id="UP001178507"/>
    </source>
</evidence>
<dbReference type="InterPro" id="IPR051418">
    <property type="entry name" value="Spondin/Thrombospondin_T1"/>
</dbReference>
<evidence type="ECO:0000259" key="3">
    <source>
        <dbReference type="PROSITE" id="PS00028"/>
    </source>
</evidence>
<dbReference type="PANTHER" id="PTHR11311:SF15">
    <property type="entry name" value="SPONDIN-2"/>
    <property type="match status" value="1"/>
</dbReference>
<dbReference type="InterPro" id="IPR013087">
    <property type="entry name" value="Znf_C2H2_type"/>
</dbReference>
<dbReference type="EMBL" id="CAUJNA010002569">
    <property type="protein sequence ID" value="CAJ1393491.1"/>
    <property type="molecule type" value="Genomic_DNA"/>
</dbReference>
<feature type="domain" description="C2H2-type" evidence="3">
    <location>
        <begin position="270"/>
        <end position="293"/>
    </location>
</feature>
<gene>
    <name evidence="4" type="ORF">EVOR1521_LOCUS18342</name>
</gene>
<proteinExistence type="predicted"/>
<dbReference type="PANTHER" id="PTHR11311">
    <property type="entry name" value="SPONDIN"/>
    <property type="match status" value="1"/>
</dbReference>
<reference evidence="4" key="1">
    <citation type="submission" date="2023-08" db="EMBL/GenBank/DDBJ databases">
        <authorList>
            <person name="Chen Y."/>
            <person name="Shah S."/>
            <person name="Dougan E. K."/>
            <person name="Thang M."/>
            <person name="Chan C."/>
        </authorList>
    </citation>
    <scope>NUCLEOTIDE SEQUENCE</scope>
</reference>
<protein>
    <recommendedName>
        <fullName evidence="3">C2H2-type domain-containing protein</fullName>
    </recommendedName>
</protein>
<feature type="compositionally biased region" description="Basic residues" evidence="1">
    <location>
        <begin position="773"/>
        <end position="797"/>
    </location>
</feature>
<dbReference type="InterPro" id="IPR000884">
    <property type="entry name" value="TSP1_rpt"/>
</dbReference>
<name>A0AA36ITR8_9DINO</name>
<evidence type="ECO:0000313" key="4">
    <source>
        <dbReference type="EMBL" id="CAJ1393491.1"/>
    </source>
</evidence>
<feature type="chain" id="PRO_5041355087" description="C2H2-type domain-containing protein" evidence="2">
    <location>
        <begin position="22"/>
        <end position="804"/>
    </location>
</feature>
<keyword evidence="2" id="KW-0732">Signal</keyword>
<dbReference type="PROSITE" id="PS50092">
    <property type="entry name" value="TSP1"/>
    <property type="match status" value="2"/>
</dbReference>
<dbReference type="SUPFAM" id="SSF82895">
    <property type="entry name" value="TSP-1 type 1 repeat"/>
    <property type="match status" value="2"/>
</dbReference>
<accession>A0AA36ITR8</accession>
<keyword evidence="5" id="KW-1185">Reference proteome</keyword>